<keyword evidence="1" id="KW-0808">Transferase</keyword>
<dbReference type="PANTHER" id="PTHR43300">
    <property type="entry name" value="ACETYLTRANSFERASE"/>
    <property type="match status" value="1"/>
</dbReference>
<proteinExistence type="predicted"/>
<protein>
    <recommendedName>
        <fullName evidence="3">Maltose/galactoside acetyltransferase domain-containing protein</fullName>
    </recommendedName>
</protein>
<dbReference type="Gene3D" id="2.160.10.10">
    <property type="entry name" value="Hexapeptide repeat proteins"/>
    <property type="match status" value="1"/>
</dbReference>
<dbReference type="EMBL" id="LAZR01000181">
    <property type="protein sequence ID" value="KKN83718.1"/>
    <property type="molecule type" value="Genomic_DNA"/>
</dbReference>
<comment type="caution">
    <text evidence="2">The sequence shown here is derived from an EMBL/GenBank/DDBJ whole genome shotgun (WGS) entry which is preliminary data.</text>
</comment>
<name>A0A0F9WXH3_9ZZZZ</name>
<gene>
    <name evidence="2" type="ORF">LCGC14_0296540</name>
</gene>
<evidence type="ECO:0000313" key="2">
    <source>
        <dbReference type="EMBL" id="KKN83718.1"/>
    </source>
</evidence>
<dbReference type="InterPro" id="IPR018357">
    <property type="entry name" value="Hexapep_transf_CS"/>
</dbReference>
<accession>A0A0F9WXH3</accession>
<evidence type="ECO:0000256" key="1">
    <source>
        <dbReference type="ARBA" id="ARBA00022679"/>
    </source>
</evidence>
<dbReference type="InterPro" id="IPR050179">
    <property type="entry name" value="Trans_hexapeptide_repeat"/>
</dbReference>
<dbReference type="AlphaFoldDB" id="A0A0F9WXH3"/>
<evidence type="ECO:0008006" key="3">
    <source>
        <dbReference type="Google" id="ProtNLM"/>
    </source>
</evidence>
<reference evidence="2" key="1">
    <citation type="journal article" date="2015" name="Nature">
        <title>Complex archaea that bridge the gap between prokaryotes and eukaryotes.</title>
        <authorList>
            <person name="Spang A."/>
            <person name="Saw J.H."/>
            <person name="Jorgensen S.L."/>
            <person name="Zaremba-Niedzwiedzka K."/>
            <person name="Martijn J."/>
            <person name="Lind A.E."/>
            <person name="van Eijk R."/>
            <person name="Schleper C."/>
            <person name="Guy L."/>
            <person name="Ettema T.J."/>
        </authorList>
    </citation>
    <scope>NUCLEOTIDE SEQUENCE</scope>
</reference>
<sequence>MLKKIKWLIHVRIRHAILALRIIFFNKFLGMKIHPSVRISLKAKLDYTNPKGINIDEGTYIAFGAVLLTHDMSRNLSKPIFIGKNCFIGGNAIILPGVIVGDSVVVGSGSVVTKNIPSNCIVGGNPAKIIRTNIKTKSLGILV</sequence>
<dbReference type="InterPro" id="IPR001451">
    <property type="entry name" value="Hexapep"/>
</dbReference>
<dbReference type="PANTHER" id="PTHR43300:SF11">
    <property type="entry name" value="ACETYLTRANSFERASE RV3034C-RELATED"/>
    <property type="match status" value="1"/>
</dbReference>
<dbReference type="GO" id="GO:0016740">
    <property type="term" value="F:transferase activity"/>
    <property type="evidence" value="ECO:0007669"/>
    <property type="project" value="UniProtKB-KW"/>
</dbReference>
<organism evidence="2">
    <name type="scientific">marine sediment metagenome</name>
    <dbReference type="NCBI Taxonomy" id="412755"/>
    <lineage>
        <taxon>unclassified sequences</taxon>
        <taxon>metagenomes</taxon>
        <taxon>ecological metagenomes</taxon>
    </lineage>
</organism>
<dbReference type="Pfam" id="PF14602">
    <property type="entry name" value="Hexapep_2"/>
    <property type="match status" value="1"/>
</dbReference>
<dbReference type="InterPro" id="IPR011004">
    <property type="entry name" value="Trimer_LpxA-like_sf"/>
</dbReference>
<dbReference type="PROSITE" id="PS00101">
    <property type="entry name" value="HEXAPEP_TRANSFERASES"/>
    <property type="match status" value="1"/>
</dbReference>
<dbReference type="SUPFAM" id="SSF51161">
    <property type="entry name" value="Trimeric LpxA-like enzymes"/>
    <property type="match status" value="1"/>
</dbReference>